<dbReference type="Proteomes" id="UP000230423">
    <property type="component" value="Unassembled WGS sequence"/>
</dbReference>
<dbReference type="EMBL" id="KZ401149">
    <property type="protein sequence ID" value="PIO54136.1"/>
    <property type="molecule type" value="Genomic_DNA"/>
</dbReference>
<proteinExistence type="predicted"/>
<evidence type="ECO:0000313" key="2">
    <source>
        <dbReference type="Proteomes" id="UP000230423"/>
    </source>
</evidence>
<feature type="non-terminal residue" evidence="1">
    <location>
        <position position="1"/>
    </location>
</feature>
<keyword evidence="2" id="KW-1185">Reference proteome</keyword>
<name>A0A2G9T856_TELCI</name>
<dbReference type="AlphaFoldDB" id="A0A2G9T856"/>
<protein>
    <submittedName>
        <fullName evidence="1">Uncharacterized protein</fullName>
    </submittedName>
</protein>
<feature type="non-terminal residue" evidence="1">
    <location>
        <position position="86"/>
    </location>
</feature>
<sequence>TFRKSTAKSIGRSYGGVQRESVAYSCYIHRSEVPYIQINACLFRCLRESLWNRVFRCRTVDSRTYIGLHDCAQFGYKFFGLLREKE</sequence>
<reference evidence="1 2" key="1">
    <citation type="submission" date="2015-09" db="EMBL/GenBank/DDBJ databases">
        <title>Draft genome of the parasitic nematode Teladorsagia circumcincta isolate WARC Sus (inbred).</title>
        <authorList>
            <person name="Mitreva M."/>
        </authorList>
    </citation>
    <scope>NUCLEOTIDE SEQUENCE [LARGE SCALE GENOMIC DNA]</scope>
    <source>
        <strain evidence="1 2">S</strain>
    </source>
</reference>
<organism evidence="1 2">
    <name type="scientific">Teladorsagia circumcincta</name>
    <name type="common">Brown stomach worm</name>
    <name type="synonym">Ostertagia circumcincta</name>
    <dbReference type="NCBI Taxonomy" id="45464"/>
    <lineage>
        <taxon>Eukaryota</taxon>
        <taxon>Metazoa</taxon>
        <taxon>Ecdysozoa</taxon>
        <taxon>Nematoda</taxon>
        <taxon>Chromadorea</taxon>
        <taxon>Rhabditida</taxon>
        <taxon>Rhabditina</taxon>
        <taxon>Rhabditomorpha</taxon>
        <taxon>Strongyloidea</taxon>
        <taxon>Trichostrongylidae</taxon>
        <taxon>Teladorsagia</taxon>
    </lineage>
</organism>
<gene>
    <name evidence="1" type="ORF">TELCIR_24507</name>
</gene>
<evidence type="ECO:0000313" key="1">
    <source>
        <dbReference type="EMBL" id="PIO54136.1"/>
    </source>
</evidence>
<accession>A0A2G9T856</accession>